<sequence length="497" mass="56102">MLAKCRTVRLAQPPAAESSSSDAAADDDGSQESGSLRNIVGQQRQQQVALFRAETARLRHTNADLQRLSRLRETAEVKHPPPWSPELVGCEKLLTDDAAWREYERRYLMVAPPVQLPPPQEVDIGRLTARLTGEQPMLPTPDRTCAQGFFPPAGRTRLAYNEPRLRSLVPGCRLPNTVIIRLLWSTRTLLDVEYYRAMENRRMRRRQHWEYFEWSDSDELEEEAHPQDSAQYMSHLENVAIRRRNKLKISMVDHDHVENWLQLAASGVDGVGAAPDSEDEVISKIRQRRLSRRGQLRSDLDGSLASQDDAYMPAFGRFTLYTATDDIPTLIMATDTLVLLADQMDVVMASILTLLTLERLDVRDCIETLLERLGLVDPHKVIEVLNYFVEMTDDEDELGQARGESGRFAGRLEVSDPLEWRRNNKDILVPPSPSPVVQGNRSLASGVLRPTSLVTHWQGVPGLAPGPWPTVTVGIRLRIADKYYRGLPAPGAPMEFH</sequence>
<feature type="region of interest" description="Disordered" evidence="1">
    <location>
        <begin position="1"/>
        <end position="41"/>
    </location>
</feature>
<dbReference type="EMBL" id="VIIS01001447">
    <property type="protein sequence ID" value="KAF0298080.1"/>
    <property type="molecule type" value="Genomic_DNA"/>
</dbReference>
<dbReference type="Proteomes" id="UP000440578">
    <property type="component" value="Unassembled WGS sequence"/>
</dbReference>
<evidence type="ECO:0000313" key="2">
    <source>
        <dbReference type="EMBL" id="KAF0298080.1"/>
    </source>
</evidence>
<dbReference type="OrthoDB" id="10616273at2759"/>
<dbReference type="AlphaFoldDB" id="A0A6A4W2X3"/>
<keyword evidence="3" id="KW-1185">Reference proteome</keyword>
<evidence type="ECO:0000256" key="1">
    <source>
        <dbReference type="SAM" id="MobiDB-lite"/>
    </source>
</evidence>
<protein>
    <submittedName>
        <fullName evidence="2">Uncharacterized protein</fullName>
    </submittedName>
</protein>
<feature type="compositionally biased region" description="Low complexity" evidence="1">
    <location>
        <begin position="11"/>
        <end position="23"/>
    </location>
</feature>
<proteinExistence type="predicted"/>
<evidence type="ECO:0000313" key="3">
    <source>
        <dbReference type="Proteomes" id="UP000440578"/>
    </source>
</evidence>
<organism evidence="2 3">
    <name type="scientific">Amphibalanus amphitrite</name>
    <name type="common">Striped barnacle</name>
    <name type="synonym">Balanus amphitrite</name>
    <dbReference type="NCBI Taxonomy" id="1232801"/>
    <lineage>
        <taxon>Eukaryota</taxon>
        <taxon>Metazoa</taxon>
        <taxon>Ecdysozoa</taxon>
        <taxon>Arthropoda</taxon>
        <taxon>Crustacea</taxon>
        <taxon>Multicrustacea</taxon>
        <taxon>Cirripedia</taxon>
        <taxon>Thoracica</taxon>
        <taxon>Thoracicalcarea</taxon>
        <taxon>Balanomorpha</taxon>
        <taxon>Balanoidea</taxon>
        <taxon>Balanidae</taxon>
        <taxon>Amphibalaninae</taxon>
        <taxon>Amphibalanus</taxon>
    </lineage>
</organism>
<accession>A0A6A4W2X3</accession>
<name>A0A6A4W2X3_AMPAM</name>
<gene>
    <name evidence="2" type="ORF">FJT64_004577</name>
</gene>
<comment type="caution">
    <text evidence="2">The sequence shown here is derived from an EMBL/GenBank/DDBJ whole genome shotgun (WGS) entry which is preliminary data.</text>
</comment>
<reference evidence="2 3" key="1">
    <citation type="submission" date="2019-07" db="EMBL/GenBank/DDBJ databases">
        <title>Draft genome assembly of a fouling barnacle, Amphibalanus amphitrite (Darwin, 1854): The first reference genome for Thecostraca.</title>
        <authorList>
            <person name="Kim W."/>
        </authorList>
    </citation>
    <scope>NUCLEOTIDE SEQUENCE [LARGE SCALE GENOMIC DNA]</scope>
    <source>
        <strain evidence="2">SNU_AA5</strain>
        <tissue evidence="2">Soma without cirri and trophi</tissue>
    </source>
</reference>